<feature type="region of interest" description="Disordered" evidence="6">
    <location>
        <begin position="1366"/>
        <end position="1430"/>
    </location>
</feature>
<dbReference type="Pfam" id="PF12859">
    <property type="entry name" value="ANAPC1"/>
    <property type="match status" value="1"/>
</dbReference>
<feature type="compositionally biased region" description="Polar residues" evidence="6">
    <location>
        <begin position="307"/>
        <end position="317"/>
    </location>
</feature>
<dbReference type="OrthoDB" id="26401at2759"/>
<dbReference type="InterPro" id="IPR024990">
    <property type="entry name" value="Apc1"/>
</dbReference>
<feature type="compositionally biased region" description="Polar residues" evidence="6">
    <location>
        <begin position="255"/>
        <end position="265"/>
    </location>
</feature>
<evidence type="ECO:0000259" key="8">
    <source>
        <dbReference type="Pfam" id="PF21282"/>
    </source>
</evidence>
<dbReference type="GO" id="GO:0005680">
    <property type="term" value="C:anaphase-promoting complex"/>
    <property type="evidence" value="ECO:0007669"/>
    <property type="project" value="InterPro"/>
</dbReference>
<dbReference type="PANTHER" id="PTHR12827:SF3">
    <property type="entry name" value="ANAPHASE-PROMOTING COMPLEX SUBUNIT 1"/>
    <property type="match status" value="1"/>
</dbReference>
<evidence type="ECO:0000256" key="3">
    <source>
        <dbReference type="ARBA" id="ARBA00022737"/>
    </source>
</evidence>
<comment type="caution">
    <text evidence="9">The sequence shown here is derived from an EMBL/GenBank/DDBJ whole genome shotgun (WGS) entry which is preliminary data.</text>
</comment>
<feature type="region of interest" description="Disordered" evidence="6">
    <location>
        <begin position="302"/>
        <end position="321"/>
    </location>
</feature>
<feature type="domain" description="Anaphase-promoting complex subunit 1 N-terminal" evidence="7">
    <location>
        <begin position="73"/>
        <end position="121"/>
    </location>
</feature>
<keyword evidence="5" id="KW-0131">Cell cycle</keyword>
<comment type="similarity">
    <text evidence="1">Belongs to the APC1 family.</text>
</comment>
<reference evidence="9 10" key="1">
    <citation type="submission" date="2016-08" db="EMBL/GenBank/DDBJ databases">
        <title>Draft genome sequence of allopolyploid Zygosaccharomyces rouxii.</title>
        <authorList>
            <person name="Watanabe J."/>
            <person name="Uehara K."/>
            <person name="Mogi Y."/>
            <person name="Tsukioka Y."/>
        </authorList>
    </citation>
    <scope>NUCLEOTIDE SEQUENCE [LARGE SCALE GENOMIC DNA]</scope>
    <source>
        <strain evidence="9 10">NBRC 110957</strain>
    </source>
</reference>
<gene>
    <name evidence="9" type="ORF">ZYGR_0AV01990</name>
</gene>
<keyword evidence="4" id="KW-0498">Mitosis</keyword>
<sequence>MNDILSLDESEDGGIDASTKENFYWDRNNRGDIWISLDRKTVEWQVANQCIRRFYFHQPVIKANFVDFEKAPNCLVIVLKDVAHVYYISQGDSTIVCFPFPIANVFWYSQGLVLERKVTESHWGENDNHRFITLSDPMLPFGFLGFSAHQRHGGDLRDIRMVLFPEDDNLKITVLFDNRQKKLHFYYTQVTGRSNDHSSNGSFSRRDQHFLGSGINNNPLLTNNSGSIISSGSSTDAKKNLRKISILNRRATSATLGTGDSSEIPSNSLKSADSLSSSHKASGGARRSLSATLDRMSSGLASPAAEFSTSSTPQIHTDTLHQRISTRDVTLTKISSLTLPQHLASRIKCLKCVSLKLQNREAVVIFDPNTRFYKLWMIDLLPEVINSLSFKVYGNSPNDMIRLSNFSVDAPIIDMCIYHSHHFPGTLALVHESNNISLYNPFFELASPKIQLPQHDEPAKLYYMSDDRMVLDKTTISTTRVGLSLFPYPRKSSVALCFEAMKWICSPSIFQAVVFLWQFSLQLNGEHVCHMNAEFSALEYTLTALMLPPTEEADNFKHIHDSSAYMFLTKFGIPYLLPKIIMGLHLIREEMTLNILQRNEVIRWGKFLQYATTIMDWPIFWREYYAMGGSQLVITDCNPLAGVFAHPLDEPPSIMKSLYSVTENSYTPITPFITFSRLVEMDSRIDQLITPRSYKVIRFYEMTHASDYSDEFLLQVLTRLEITKQEIQTFPLGLLAPLCKMLAKIEERLCQVDVNLDLSVISRHDLERCVFTIRQLRTETTMAEDSSKSLNPYRAPLKLSQNNLKVSPKDIYTVLAEVVKSTNRFTLERGSIEENAEMDDFDEGYTLKKNAGLIFSDDRRFYHVLSLLVYYKPRKIQFVSSETEYTKLLKQKKSIARVMSLRTCTSGIGFGAVAYATEKPLATQKWIKAPLDFTYLFPDGTKVSLDPEELDQETLLWGEFHSGVSSGLRISKKSKDINGSWIAFNKPKELDAQHGGFLLGLGLNGHLKGLEEWHVYNYLSPKKTHISIGLLLGMSASMKGTMDLKLTKVLSVHIVALLPPGSSDLNINLKVQTAGLIGIGLLYQRSQHRRMCDVLFSQLKSLIVVNEERVSDESYRLAAGISLGLINLGVGDLVSGDNLNDIPDDVEVPEPLPIGGMGPDEKITRGLLEIITDNHDVEQDWIPENSFIGTIMALMLMFLKTGNLNVAESIKPNLKYIPNKVDCRPEIFMYREWAYHMILWDSIGTDLSFIMGDLTKVLDSEINTDKLPVYYTMAGRVLSIGIRYASSGDIRIRDCLLYLVDKFLPFYQYPGDGRLDFRLTILGINALLNVLLVSTSLVMCGTGDLEVFRRTRYLHEIVLGKHSDLFKSQGSTKKPSPDKRVETVDAEMSVEEVENSEEASAPEIPINETNDDQEESPAAAAENEEKTDDENQYSKYIATSMSLGFLFLGSGQYALKTSSLECLSHLIISVLPTYKRDAPLQETKHFWSMAVEPRCLVVRDAETEKSISNLPIEITVRMTDSLKEEIRELVAPCLLPDVRKIRSLRVKSPLYYPLEINFDHELQSTEFFKNGTILYVQRRHPQSDEPPQYRSIGDIQLALRKRMDHSEDETNTVTNLSFADKLFKSLECTDSTMMELEKEVETPSNEQDYNLEMLCSDINSGDVTDCQLELWRRKHRSILE</sequence>
<dbReference type="InterPro" id="IPR048971">
    <property type="entry name" value="Apc1_3rd"/>
</dbReference>
<dbReference type="GO" id="GO:0031145">
    <property type="term" value="P:anaphase-promoting complex-dependent catabolic process"/>
    <property type="evidence" value="ECO:0007669"/>
    <property type="project" value="TreeGrafter"/>
</dbReference>
<feature type="compositionally biased region" description="Low complexity" evidence="6">
    <location>
        <begin position="266"/>
        <end position="282"/>
    </location>
</feature>
<dbReference type="GO" id="GO:0070979">
    <property type="term" value="P:protein K11-linked ubiquitination"/>
    <property type="evidence" value="ECO:0007669"/>
    <property type="project" value="TreeGrafter"/>
</dbReference>
<dbReference type="PANTHER" id="PTHR12827">
    <property type="entry name" value="MEIOTIC CHECKPOINT REGULATOR TSG24 FAMILY MEMBER"/>
    <property type="match status" value="1"/>
</dbReference>
<dbReference type="InterPro" id="IPR011989">
    <property type="entry name" value="ARM-like"/>
</dbReference>
<dbReference type="Proteomes" id="UP000187013">
    <property type="component" value="Unassembled WGS sequence"/>
</dbReference>
<dbReference type="GO" id="GO:0007091">
    <property type="term" value="P:metaphase/anaphase transition of mitotic cell cycle"/>
    <property type="evidence" value="ECO:0007669"/>
    <property type="project" value="TreeGrafter"/>
</dbReference>
<evidence type="ECO:0000256" key="6">
    <source>
        <dbReference type="SAM" id="MobiDB-lite"/>
    </source>
</evidence>
<keyword evidence="2" id="KW-0132">Cell division</keyword>
<dbReference type="FunFam" id="1.25.10.10:FF:000435">
    <property type="entry name" value="Ubiquitin ligase subunit"/>
    <property type="match status" value="1"/>
</dbReference>
<proteinExistence type="inferred from homology"/>
<feature type="region of interest" description="Disordered" evidence="6">
    <location>
        <begin position="255"/>
        <end position="288"/>
    </location>
</feature>
<dbReference type="Pfam" id="PF21282">
    <property type="entry name" value="APC1_3rd"/>
    <property type="match status" value="1"/>
</dbReference>
<evidence type="ECO:0000259" key="7">
    <source>
        <dbReference type="Pfam" id="PF12859"/>
    </source>
</evidence>
<evidence type="ECO:0000256" key="1">
    <source>
        <dbReference type="ARBA" id="ARBA00010547"/>
    </source>
</evidence>
<feature type="domain" description="Anaphase-promoting complex subunit 1 beta-sandwich" evidence="8">
    <location>
        <begin position="1494"/>
        <end position="1579"/>
    </location>
</feature>
<evidence type="ECO:0000256" key="4">
    <source>
        <dbReference type="ARBA" id="ARBA00022776"/>
    </source>
</evidence>
<dbReference type="InterPro" id="IPR049255">
    <property type="entry name" value="Apc1_N"/>
</dbReference>
<dbReference type="GO" id="GO:0060090">
    <property type="term" value="F:molecular adaptor activity"/>
    <property type="evidence" value="ECO:0007669"/>
    <property type="project" value="TreeGrafter"/>
</dbReference>
<organism evidence="9 10">
    <name type="scientific">Zygosaccharomyces rouxii</name>
    <dbReference type="NCBI Taxonomy" id="4956"/>
    <lineage>
        <taxon>Eukaryota</taxon>
        <taxon>Fungi</taxon>
        <taxon>Dikarya</taxon>
        <taxon>Ascomycota</taxon>
        <taxon>Saccharomycotina</taxon>
        <taxon>Saccharomycetes</taxon>
        <taxon>Saccharomycetales</taxon>
        <taxon>Saccharomycetaceae</taxon>
        <taxon>Zygosaccharomyces</taxon>
    </lineage>
</organism>
<dbReference type="Gene3D" id="1.25.10.10">
    <property type="entry name" value="Leucine-rich Repeat Variant"/>
    <property type="match status" value="1"/>
</dbReference>
<evidence type="ECO:0000313" key="10">
    <source>
        <dbReference type="Proteomes" id="UP000187013"/>
    </source>
</evidence>
<evidence type="ECO:0000256" key="5">
    <source>
        <dbReference type="ARBA" id="ARBA00023306"/>
    </source>
</evidence>
<feature type="compositionally biased region" description="Acidic residues" evidence="6">
    <location>
        <begin position="1384"/>
        <end position="1397"/>
    </location>
</feature>
<name>A0A1Q3AIK8_ZYGRO</name>
<protein>
    <submittedName>
        <fullName evidence="9">Uncharacterized protein</fullName>
    </submittedName>
</protein>
<evidence type="ECO:0000256" key="2">
    <source>
        <dbReference type="ARBA" id="ARBA00022618"/>
    </source>
</evidence>
<keyword evidence="3" id="KW-0677">Repeat</keyword>
<dbReference type="EMBL" id="BDGX01000048">
    <property type="protein sequence ID" value="GAV55567.1"/>
    <property type="molecule type" value="Genomic_DNA"/>
</dbReference>
<evidence type="ECO:0000313" key="9">
    <source>
        <dbReference type="EMBL" id="GAV55567.1"/>
    </source>
</evidence>
<dbReference type="GO" id="GO:0051301">
    <property type="term" value="P:cell division"/>
    <property type="evidence" value="ECO:0007669"/>
    <property type="project" value="UniProtKB-KW"/>
</dbReference>
<accession>A0A1Q3AIK8</accession>